<evidence type="ECO:0000256" key="6">
    <source>
        <dbReference type="ARBA" id="ARBA00022723"/>
    </source>
</evidence>
<keyword evidence="6 12" id="KW-0479">Metal-binding</keyword>
<evidence type="ECO:0000256" key="10">
    <source>
        <dbReference type="ARBA" id="ARBA00023033"/>
    </source>
</evidence>
<reference evidence="15" key="1">
    <citation type="submission" date="2020-06" db="EMBL/GenBank/DDBJ databases">
        <title>WGS assembly of Ceratodon purpureus strain R40.</title>
        <authorList>
            <person name="Carey S.B."/>
            <person name="Jenkins J."/>
            <person name="Shu S."/>
            <person name="Lovell J.T."/>
            <person name="Sreedasyam A."/>
            <person name="Maumus F."/>
            <person name="Tiley G.P."/>
            <person name="Fernandez-Pozo N."/>
            <person name="Barry K."/>
            <person name="Chen C."/>
            <person name="Wang M."/>
            <person name="Lipzen A."/>
            <person name="Daum C."/>
            <person name="Saski C.A."/>
            <person name="Payton A.C."/>
            <person name="Mcbreen J.C."/>
            <person name="Conrad R.E."/>
            <person name="Kollar L.M."/>
            <person name="Olsson S."/>
            <person name="Huttunen S."/>
            <person name="Landis J.B."/>
            <person name="Wickett N.J."/>
            <person name="Johnson M.G."/>
            <person name="Rensing S.A."/>
            <person name="Grimwood J."/>
            <person name="Schmutz J."/>
            <person name="Mcdaniel S.F."/>
        </authorList>
    </citation>
    <scope>NUCLEOTIDE SEQUENCE</scope>
    <source>
        <strain evidence="15">R40</strain>
    </source>
</reference>
<dbReference type="InterPro" id="IPR001128">
    <property type="entry name" value="Cyt_P450"/>
</dbReference>
<evidence type="ECO:0000256" key="7">
    <source>
        <dbReference type="ARBA" id="ARBA00022989"/>
    </source>
</evidence>
<gene>
    <name evidence="15" type="ORF">KC19_8G042300</name>
</gene>
<evidence type="ECO:0000256" key="12">
    <source>
        <dbReference type="PIRSR" id="PIRSR602401-1"/>
    </source>
</evidence>
<dbReference type="GO" id="GO:0004497">
    <property type="term" value="F:monooxygenase activity"/>
    <property type="evidence" value="ECO:0007669"/>
    <property type="project" value="UniProtKB-KW"/>
</dbReference>
<dbReference type="PROSITE" id="PS00086">
    <property type="entry name" value="CYTOCHROME_P450"/>
    <property type="match status" value="1"/>
</dbReference>
<accession>A0A8T0GZN2</accession>
<dbReference type="InterPro" id="IPR036396">
    <property type="entry name" value="Cyt_P450_sf"/>
</dbReference>
<proteinExistence type="inferred from homology"/>
<keyword evidence="16" id="KW-1185">Reference proteome</keyword>
<dbReference type="PRINTS" id="PR00463">
    <property type="entry name" value="EP450I"/>
</dbReference>
<dbReference type="EMBL" id="CM026429">
    <property type="protein sequence ID" value="KAG0563574.1"/>
    <property type="molecule type" value="Genomic_DNA"/>
</dbReference>
<keyword evidence="7 14" id="KW-1133">Transmembrane helix</keyword>
<dbReference type="SUPFAM" id="SSF48264">
    <property type="entry name" value="Cytochrome P450"/>
    <property type="match status" value="1"/>
</dbReference>
<protein>
    <recommendedName>
        <fullName evidence="17">Cytochrome P450</fullName>
    </recommendedName>
</protein>
<dbReference type="GO" id="GO:0005506">
    <property type="term" value="F:iron ion binding"/>
    <property type="evidence" value="ECO:0007669"/>
    <property type="project" value="InterPro"/>
</dbReference>
<dbReference type="FunFam" id="1.10.630.10:FF:000039">
    <property type="entry name" value="Cytochrome P450"/>
    <property type="match status" value="1"/>
</dbReference>
<evidence type="ECO:0000256" key="13">
    <source>
        <dbReference type="RuleBase" id="RU000461"/>
    </source>
</evidence>
<dbReference type="InterPro" id="IPR017972">
    <property type="entry name" value="Cyt_P450_CS"/>
</dbReference>
<organism evidence="15 16">
    <name type="scientific">Ceratodon purpureus</name>
    <name type="common">Fire moss</name>
    <name type="synonym">Dicranum purpureum</name>
    <dbReference type="NCBI Taxonomy" id="3225"/>
    <lineage>
        <taxon>Eukaryota</taxon>
        <taxon>Viridiplantae</taxon>
        <taxon>Streptophyta</taxon>
        <taxon>Embryophyta</taxon>
        <taxon>Bryophyta</taxon>
        <taxon>Bryophytina</taxon>
        <taxon>Bryopsida</taxon>
        <taxon>Dicranidae</taxon>
        <taxon>Pseudoditrichales</taxon>
        <taxon>Ditrichaceae</taxon>
        <taxon>Ceratodon</taxon>
    </lineage>
</organism>
<dbReference type="Pfam" id="PF00067">
    <property type="entry name" value="p450"/>
    <property type="match status" value="1"/>
</dbReference>
<comment type="caution">
    <text evidence="15">The sequence shown here is derived from an EMBL/GenBank/DDBJ whole genome shotgun (WGS) entry which is preliminary data.</text>
</comment>
<evidence type="ECO:0000256" key="9">
    <source>
        <dbReference type="ARBA" id="ARBA00023004"/>
    </source>
</evidence>
<evidence type="ECO:0000256" key="4">
    <source>
        <dbReference type="ARBA" id="ARBA00022617"/>
    </source>
</evidence>
<evidence type="ECO:0000256" key="14">
    <source>
        <dbReference type="SAM" id="Phobius"/>
    </source>
</evidence>
<dbReference type="PRINTS" id="PR00385">
    <property type="entry name" value="P450"/>
</dbReference>
<evidence type="ECO:0000256" key="5">
    <source>
        <dbReference type="ARBA" id="ARBA00022692"/>
    </source>
</evidence>
<feature type="transmembrane region" description="Helical" evidence="14">
    <location>
        <begin position="20"/>
        <end position="40"/>
    </location>
</feature>
<dbReference type="GO" id="GO:0016020">
    <property type="term" value="C:membrane"/>
    <property type="evidence" value="ECO:0007669"/>
    <property type="project" value="UniProtKB-SubCell"/>
</dbReference>
<name>A0A8T0GZN2_CERPU</name>
<dbReference type="GO" id="GO:0020037">
    <property type="term" value="F:heme binding"/>
    <property type="evidence" value="ECO:0007669"/>
    <property type="project" value="InterPro"/>
</dbReference>
<feature type="binding site" description="axial binding residue" evidence="12">
    <location>
        <position position="467"/>
    </location>
    <ligand>
        <name>heme</name>
        <dbReference type="ChEBI" id="CHEBI:30413"/>
    </ligand>
    <ligandPart>
        <name>Fe</name>
        <dbReference type="ChEBI" id="CHEBI:18248"/>
    </ligandPart>
</feature>
<comment type="subcellular location">
    <subcellularLocation>
        <location evidence="2">Membrane</location>
        <topology evidence="2">Single-pass membrane protein</topology>
    </subcellularLocation>
</comment>
<evidence type="ECO:0000313" key="15">
    <source>
        <dbReference type="EMBL" id="KAG0563574.1"/>
    </source>
</evidence>
<comment type="similarity">
    <text evidence="3 13">Belongs to the cytochrome P450 family.</text>
</comment>
<dbReference type="PANTHER" id="PTHR47944:SF16">
    <property type="entry name" value="CYTOCHROME P450 FAMILY 1 SUBFAMILY A POLYPEPTIDE 1"/>
    <property type="match status" value="1"/>
</dbReference>
<keyword evidence="4 12" id="KW-0349">Heme</keyword>
<evidence type="ECO:0000256" key="8">
    <source>
        <dbReference type="ARBA" id="ARBA00023002"/>
    </source>
</evidence>
<dbReference type="CDD" id="cd20618">
    <property type="entry name" value="CYP71_clan"/>
    <property type="match status" value="1"/>
</dbReference>
<dbReference type="Proteomes" id="UP000822688">
    <property type="component" value="Chromosome 8"/>
</dbReference>
<evidence type="ECO:0000256" key="3">
    <source>
        <dbReference type="ARBA" id="ARBA00010617"/>
    </source>
</evidence>
<evidence type="ECO:0000256" key="2">
    <source>
        <dbReference type="ARBA" id="ARBA00004167"/>
    </source>
</evidence>
<dbReference type="PANTHER" id="PTHR47944">
    <property type="entry name" value="CYTOCHROME P450 98A9"/>
    <property type="match status" value="1"/>
</dbReference>
<keyword evidence="8 13" id="KW-0560">Oxidoreductase</keyword>
<evidence type="ECO:0000313" key="16">
    <source>
        <dbReference type="Proteomes" id="UP000822688"/>
    </source>
</evidence>
<dbReference type="GO" id="GO:0016705">
    <property type="term" value="F:oxidoreductase activity, acting on paired donors, with incorporation or reduction of molecular oxygen"/>
    <property type="evidence" value="ECO:0007669"/>
    <property type="project" value="InterPro"/>
</dbReference>
<evidence type="ECO:0000256" key="11">
    <source>
        <dbReference type="ARBA" id="ARBA00023136"/>
    </source>
</evidence>
<keyword evidence="11 14" id="KW-0472">Membrane</keyword>
<evidence type="ECO:0008006" key="17">
    <source>
        <dbReference type="Google" id="ProtNLM"/>
    </source>
</evidence>
<keyword evidence="9 12" id="KW-0408">Iron</keyword>
<keyword evidence="5 14" id="KW-0812">Transmembrane</keyword>
<evidence type="ECO:0000256" key="1">
    <source>
        <dbReference type="ARBA" id="ARBA00001971"/>
    </source>
</evidence>
<dbReference type="Gene3D" id="1.10.630.10">
    <property type="entry name" value="Cytochrome P450"/>
    <property type="match status" value="1"/>
</dbReference>
<sequence length="530" mass="59668">MSIWQDLATRASRAAHGSSLVGTVTALVVTTLVIHLLVVYQRRQKLPPGPWPWPVFGNLFVLNGRPHRKLQKLAATYGGLMYIQLGERRCLVVSTAAAAKEVFKKHDAAFSSRPKSFVLNIMTAGTYRSLPVAPYGQYWRQLRRLANTRLFSPATHASHEGIRHGEVRNMMQVLVEESQKGTSTINLKKWLTGVTSNNMTMMITRNRYFDIRDKNEEKLGYDDVLKRSFDANGALIISDYVPWLSFITRLQGWEEYLLGLRSRGREMVAKIIEVDKHRRREEDATKDENYVPDMVDVLLKAPLDDAGKPLSDGEISALLLSLINAGTDTTATTAEWVMAELMANPHIREQAQAEIDTVVGLDRLVQESDIPNLPLLQAIIKETFRLHPAAPLSVKRESHEPCVVSGWSIPTQTELILNIYAIHRDPNMYDNPDVFRPSRFLEHPEVNPLSGHDFFQLIPFGVGRRMCPGANLAYTLLSLMVANLLHSFDWALPDGESPATMDMSEAISFIAYKETPLCLIAKPRRPASLY</sequence>
<dbReference type="InterPro" id="IPR002401">
    <property type="entry name" value="Cyt_P450_E_grp-I"/>
</dbReference>
<dbReference type="AlphaFoldDB" id="A0A8T0GZN2"/>
<keyword evidence="10 13" id="KW-0503">Monooxygenase</keyword>
<comment type="cofactor">
    <cofactor evidence="1 12">
        <name>heme</name>
        <dbReference type="ChEBI" id="CHEBI:30413"/>
    </cofactor>
</comment>